<name>A0AA38G8I2_TAXCH</name>
<dbReference type="GO" id="GO:0061809">
    <property type="term" value="F:NAD+ nucleosidase activity, cyclic ADP-ribose generating"/>
    <property type="evidence" value="ECO:0007669"/>
    <property type="project" value="UniProtKB-EC"/>
</dbReference>
<proteinExistence type="predicted"/>
<reference evidence="6 7" key="1">
    <citation type="journal article" date="2021" name="Nat. Plants">
        <title>The Taxus genome provides insights into paclitaxel biosynthesis.</title>
        <authorList>
            <person name="Xiong X."/>
            <person name="Gou J."/>
            <person name="Liao Q."/>
            <person name="Li Y."/>
            <person name="Zhou Q."/>
            <person name="Bi G."/>
            <person name="Li C."/>
            <person name="Du R."/>
            <person name="Wang X."/>
            <person name="Sun T."/>
            <person name="Guo L."/>
            <person name="Liang H."/>
            <person name="Lu P."/>
            <person name="Wu Y."/>
            <person name="Zhang Z."/>
            <person name="Ro D.K."/>
            <person name="Shang Y."/>
            <person name="Huang S."/>
            <person name="Yan J."/>
        </authorList>
    </citation>
    <scope>NUCLEOTIDE SEQUENCE [LARGE SCALE GENOMIC DNA]</scope>
    <source>
        <strain evidence="6">Ta-2019</strain>
    </source>
</reference>
<evidence type="ECO:0000256" key="3">
    <source>
        <dbReference type="ARBA" id="ARBA00023027"/>
    </source>
</evidence>
<feature type="non-terminal residue" evidence="6">
    <location>
        <position position="177"/>
    </location>
</feature>
<dbReference type="Gene3D" id="3.40.50.10140">
    <property type="entry name" value="Toll/interleukin-1 receptor homology (TIR) domain"/>
    <property type="match status" value="1"/>
</dbReference>
<dbReference type="Proteomes" id="UP000824469">
    <property type="component" value="Unassembled WGS sequence"/>
</dbReference>
<evidence type="ECO:0000256" key="2">
    <source>
        <dbReference type="ARBA" id="ARBA00022801"/>
    </source>
</evidence>
<dbReference type="PROSITE" id="PS50104">
    <property type="entry name" value="TIR"/>
    <property type="match status" value="1"/>
</dbReference>
<keyword evidence="3" id="KW-0520">NAD</keyword>
<dbReference type="GO" id="GO:0007165">
    <property type="term" value="P:signal transduction"/>
    <property type="evidence" value="ECO:0007669"/>
    <property type="project" value="InterPro"/>
</dbReference>
<dbReference type="InterPro" id="IPR035897">
    <property type="entry name" value="Toll_tir_struct_dom_sf"/>
</dbReference>
<dbReference type="OMA" id="VIANKMC"/>
<keyword evidence="7" id="KW-1185">Reference proteome</keyword>
<evidence type="ECO:0000256" key="4">
    <source>
        <dbReference type="ARBA" id="ARBA00047304"/>
    </source>
</evidence>
<feature type="domain" description="TIR" evidence="5">
    <location>
        <begin position="30"/>
        <end position="177"/>
    </location>
</feature>
<dbReference type="PANTHER" id="PTHR32009">
    <property type="entry name" value="TMV RESISTANCE PROTEIN N-LIKE"/>
    <property type="match status" value="1"/>
</dbReference>
<dbReference type="InterPro" id="IPR000157">
    <property type="entry name" value="TIR_dom"/>
</dbReference>
<comment type="catalytic activity">
    <reaction evidence="4">
        <text>NAD(+) + H2O = ADP-D-ribose + nicotinamide + H(+)</text>
        <dbReference type="Rhea" id="RHEA:16301"/>
        <dbReference type="ChEBI" id="CHEBI:15377"/>
        <dbReference type="ChEBI" id="CHEBI:15378"/>
        <dbReference type="ChEBI" id="CHEBI:17154"/>
        <dbReference type="ChEBI" id="CHEBI:57540"/>
        <dbReference type="ChEBI" id="CHEBI:57967"/>
        <dbReference type="EC" id="3.2.2.6"/>
    </reaction>
    <physiologicalReaction direction="left-to-right" evidence="4">
        <dbReference type="Rhea" id="RHEA:16302"/>
    </physiologicalReaction>
</comment>
<keyword evidence="2" id="KW-0378">Hydrolase</keyword>
<gene>
    <name evidence="6" type="ORF">KI387_019094</name>
</gene>
<evidence type="ECO:0000259" key="5">
    <source>
        <dbReference type="PROSITE" id="PS50104"/>
    </source>
</evidence>
<dbReference type="EC" id="3.2.2.6" evidence="1"/>
<dbReference type="SUPFAM" id="SSF52200">
    <property type="entry name" value="Toll/Interleukin receptor TIR domain"/>
    <property type="match status" value="1"/>
</dbReference>
<dbReference type="PANTHER" id="PTHR32009:SF39">
    <property type="entry name" value="TIR DOMAIN-CONTAINING PROTEIN"/>
    <property type="match status" value="1"/>
</dbReference>
<sequence>MASSSSSCHRNVEEDALNAIGHREFSPTPKVLHVFINHRGPDVKETLALQLYNSLENVGIRAFLDTEETELGDFIPSSIRTAIFSASVQIAIFSKGYADSAWCLAELDLMLQSKAKIIPVFYDAAPSDLRYLKKGVYADSFAKHKAKGRHLDKLDNWKQTLLSVSLISGYEFSHHNR</sequence>
<evidence type="ECO:0000313" key="7">
    <source>
        <dbReference type="Proteomes" id="UP000824469"/>
    </source>
</evidence>
<evidence type="ECO:0000256" key="1">
    <source>
        <dbReference type="ARBA" id="ARBA00011982"/>
    </source>
</evidence>
<dbReference type="SMART" id="SM00255">
    <property type="entry name" value="TIR"/>
    <property type="match status" value="1"/>
</dbReference>
<dbReference type="AlphaFoldDB" id="A0AA38G8I2"/>
<accession>A0AA38G8I2</accession>
<evidence type="ECO:0000313" key="6">
    <source>
        <dbReference type="EMBL" id="KAH9317325.1"/>
    </source>
</evidence>
<protein>
    <recommendedName>
        <fullName evidence="1">ADP-ribosyl cyclase/cyclic ADP-ribose hydrolase</fullName>
        <ecNumber evidence="1">3.2.2.6</ecNumber>
    </recommendedName>
</protein>
<dbReference type="Pfam" id="PF01582">
    <property type="entry name" value="TIR"/>
    <property type="match status" value="1"/>
</dbReference>
<organism evidence="6 7">
    <name type="scientific">Taxus chinensis</name>
    <name type="common">Chinese yew</name>
    <name type="synonym">Taxus wallichiana var. chinensis</name>
    <dbReference type="NCBI Taxonomy" id="29808"/>
    <lineage>
        <taxon>Eukaryota</taxon>
        <taxon>Viridiplantae</taxon>
        <taxon>Streptophyta</taxon>
        <taxon>Embryophyta</taxon>
        <taxon>Tracheophyta</taxon>
        <taxon>Spermatophyta</taxon>
        <taxon>Pinopsida</taxon>
        <taxon>Pinidae</taxon>
        <taxon>Conifers II</taxon>
        <taxon>Cupressales</taxon>
        <taxon>Taxaceae</taxon>
        <taxon>Taxus</taxon>
    </lineage>
</organism>
<dbReference type="EMBL" id="JAHRHJ020000004">
    <property type="protein sequence ID" value="KAH9317325.1"/>
    <property type="molecule type" value="Genomic_DNA"/>
</dbReference>
<comment type="caution">
    <text evidence="6">The sequence shown here is derived from an EMBL/GenBank/DDBJ whole genome shotgun (WGS) entry which is preliminary data.</text>
</comment>